<dbReference type="AlphaFoldDB" id="A0A375CQE3"/>
<gene>
    <name evidence="1" type="ORF">CBM2589_U10152</name>
</gene>
<sequence length="59" mass="6267">MKQAVTVSGNVNLQTAETSIIAGKVKIAEIKNSAGQLTPDLAWYLGQFVFGRFKGAVAQ</sequence>
<evidence type="ECO:0000313" key="1">
    <source>
        <dbReference type="EMBL" id="SOY77642.1"/>
    </source>
</evidence>
<protein>
    <submittedName>
        <fullName evidence="1">Uncharacterized protein</fullName>
    </submittedName>
</protein>
<name>A0A375CQE3_9BURK</name>
<reference evidence="2" key="1">
    <citation type="submission" date="2018-01" db="EMBL/GenBank/DDBJ databases">
        <authorList>
            <person name="Gaut B.S."/>
            <person name="Morton B.R."/>
            <person name="Clegg M.T."/>
            <person name="Duvall M.R."/>
        </authorList>
    </citation>
    <scope>NUCLEOTIDE SEQUENCE [LARGE SCALE GENOMIC DNA]</scope>
</reference>
<dbReference type="EMBL" id="OFSP01000078">
    <property type="protein sequence ID" value="SOY77642.1"/>
    <property type="molecule type" value="Genomic_DNA"/>
</dbReference>
<organism evidence="1 2">
    <name type="scientific">Cupriavidus taiwanensis</name>
    <dbReference type="NCBI Taxonomy" id="164546"/>
    <lineage>
        <taxon>Bacteria</taxon>
        <taxon>Pseudomonadati</taxon>
        <taxon>Pseudomonadota</taxon>
        <taxon>Betaproteobacteria</taxon>
        <taxon>Burkholderiales</taxon>
        <taxon>Burkholderiaceae</taxon>
        <taxon>Cupriavidus</taxon>
    </lineage>
</organism>
<accession>A0A375CQE3</accession>
<evidence type="ECO:0000313" key="2">
    <source>
        <dbReference type="Proteomes" id="UP000256297"/>
    </source>
</evidence>
<dbReference type="Proteomes" id="UP000256297">
    <property type="component" value="Unassembled WGS sequence"/>
</dbReference>
<dbReference type="RefSeq" id="WP_116342952.1">
    <property type="nucleotide sequence ID" value="NZ_OFSP01000078.1"/>
</dbReference>
<comment type="caution">
    <text evidence="1">The sequence shown here is derived from an EMBL/GenBank/DDBJ whole genome shotgun (WGS) entry which is preliminary data.</text>
</comment>
<proteinExistence type="predicted"/>